<keyword evidence="2" id="KW-0472">Membrane</keyword>
<feature type="coiled-coil region" evidence="1">
    <location>
        <begin position="65"/>
        <end position="123"/>
    </location>
</feature>
<feature type="transmembrane region" description="Helical" evidence="2">
    <location>
        <begin position="125"/>
        <end position="153"/>
    </location>
</feature>
<sequence length="158" mass="18672">MKDFSKYETIFRDLSINKFIVSTKDDEYGFHILDELEAKGFIIESQKSVFKLSQKGFEVVESGSYQEYLRKLNNENNKSEKIKELEAEKTQREIEKLKYEESIRGLTEDIQRLSQKNLKLQNLQIIYTFIGVIGGFIISILAEKWLSIIQLIIKYLWM</sequence>
<dbReference type="RefSeq" id="WP_013928536.1">
    <property type="nucleotide sequence ID" value="NC_015703.1"/>
</dbReference>
<keyword evidence="4" id="KW-1185">Reference proteome</keyword>
<dbReference type="EMBL" id="CP002859">
    <property type="protein sequence ID" value="AEI49227.1"/>
    <property type="molecule type" value="Genomic_DNA"/>
</dbReference>
<evidence type="ECO:0000313" key="4">
    <source>
        <dbReference type="Proteomes" id="UP000000493"/>
    </source>
</evidence>
<dbReference type="AlphaFoldDB" id="A0A7U3ZL50"/>
<evidence type="ECO:0000313" key="3">
    <source>
        <dbReference type="EMBL" id="AEI49227.1"/>
    </source>
</evidence>
<organism evidence="3 4">
    <name type="scientific">Runella slithyformis (strain ATCC 29530 / DSM 19594 / LMG 11500 / NCIMB 11436 / LSU 4)</name>
    <dbReference type="NCBI Taxonomy" id="761193"/>
    <lineage>
        <taxon>Bacteria</taxon>
        <taxon>Pseudomonadati</taxon>
        <taxon>Bacteroidota</taxon>
        <taxon>Cytophagia</taxon>
        <taxon>Cytophagales</taxon>
        <taxon>Spirosomataceae</taxon>
        <taxon>Runella</taxon>
    </lineage>
</organism>
<gene>
    <name evidence="3" type="ordered locus">Runsl_2838</name>
</gene>
<proteinExistence type="predicted"/>
<reference evidence="3 4" key="2">
    <citation type="journal article" date="2012" name="Stand. Genomic Sci.">
        <title>Complete genome sequence of the aquatic bacterium Runella slithyformis type strain (LSU 4(T)).</title>
        <authorList>
            <person name="Copeland A."/>
            <person name="Zhang X."/>
            <person name="Misra M."/>
            <person name="Lapidus A."/>
            <person name="Nolan M."/>
            <person name="Lucas S."/>
            <person name="Deshpande S."/>
            <person name="Cheng J.F."/>
            <person name="Tapia R."/>
            <person name="Goodwin L.A."/>
            <person name="Pitluck S."/>
            <person name="Liolios K."/>
            <person name="Pagani I."/>
            <person name="Ivanova N."/>
            <person name="Mikhailova N."/>
            <person name="Pati A."/>
            <person name="Chen A."/>
            <person name="Palaniappan K."/>
            <person name="Land M."/>
            <person name="Hauser L."/>
            <person name="Pan C."/>
            <person name="Jeffries C.D."/>
            <person name="Detter J.C."/>
            <person name="Brambilla E.M."/>
            <person name="Rohde M."/>
            <person name="Djao O.D."/>
            <person name="Goker M."/>
            <person name="Sikorski J."/>
            <person name="Tindall B.J."/>
            <person name="Woyke T."/>
            <person name="Bristow J."/>
            <person name="Eisen J.A."/>
            <person name="Markowitz V."/>
            <person name="Hugenholtz P."/>
            <person name="Kyrpides N.C."/>
            <person name="Klenk H.P."/>
            <person name="Mavromatis K."/>
        </authorList>
    </citation>
    <scope>NUCLEOTIDE SEQUENCE [LARGE SCALE GENOMIC DNA]</scope>
    <source>
        <strain evidence="4">ATCC 29530 / DSM 19594 / LMG 11500 / NCIMB 11436 / LSU 4</strain>
    </source>
</reference>
<name>A0A7U3ZL50_RUNSL</name>
<evidence type="ECO:0000256" key="1">
    <source>
        <dbReference type="SAM" id="Coils"/>
    </source>
</evidence>
<accession>A0A7U3ZL50</accession>
<reference evidence="4" key="1">
    <citation type="submission" date="2011-06" db="EMBL/GenBank/DDBJ databases">
        <title>The complete genome of chromosome of Runella slithyformis DSM 19594.</title>
        <authorList>
            <consortium name="US DOE Joint Genome Institute (JGI-PGF)"/>
            <person name="Lucas S."/>
            <person name="Han J."/>
            <person name="Lapidus A."/>
            <person name="Bruce D."/>
            <person name="Goodwin L."/>
            <person name="Pitluck S."/>
            <person name="Peters L."/>
            <person name="Kyrpides N."/>
            <person name="Mavromatis K."/>
            <person name="Ivanova N."/>
            <person name="Ovchinnikova G."/>
            <person name="Zhang X."/>
            <person name="Misra M."/>
            <person name="Detter J.C."/>
            <person name="Tapia R."/>
            <person name="Han C."/>
            <person name="Land M."/>
            <person name="Hauser L."/>
            <person name="Markowitz V."/>
            <person name="Cheng J.-F."/>
            <person name="Hugenholtz P."/>
            <person name="Woyke T."/>
            <person name="Wu D."/>
            <person name="Tindall B."/>
            <person name="Faehrich R."/>
            <person name="Brambilla E."/>
            <person name="Klenk H.-P."/>
            <person name="Eisen J.A."/>
        </authorList>
    </citation>
    <scope>NUCLEOTIDE SEQUENCE [LARGE SCALE GENOMIC DNA]</scope>
    <source>
        <strain evidence="4">ATCC 29530 / DSM 19594 / LMG 11500 / NCIMB 11436 / LSU 4</strain>
    </source>
</reference>
<dbReference type="KEGG" id="rsi:Runsl_2838"/>
<dbReference type="Proteomes" id="UP000000493">
    <property type="component" value="Chromosome"/>
</dbReference>
<evidence type="ECO:0000256" key="2">
    <source>
        <dbReference type="SAM" id="Phobius"/>
    </source>
</evidence>
<keyword evidence="2" id="KW-0812">Transmembrane</keyword>
<protein>
    <submittedName>
        <fullName evidence="3">Uncharacterized protein</fullName>
    </submittedName>
</protein>
<keyword evidence="1" id="KW-0175">Coiled coil</keyword>
<keyword evidence="2" id="KW-1133">Transmembrane helix</keyword>